<dbReference type="SUPFAM" id="SSF81653">
    <property type="entry name" value="Calcium ATPase, transduction domain A"/>
    <property type="match status" value="1"/>
</dbReference>
<keyword evidence="3 10" id="KW-0812">Transmembrane</keyword>
<evidence type="ECO:0000256" key="5">
    <source>
        <dbReference type="ARBA" id="ARBA00022741"/>
    </source>
</evidence>
<reference evidence="13" key="1">
    <citation type="submission" date="2016-02" db="EMBL/GenBank/DDBJ databases">
        <authorList>
            <person name="Holder M.E."/>
            <person name="Ajami N.J."/>
            <person name="Petrosino J.F."/>
        </authorList>
    </citation>
    <scope>NUCLEOTIDE SEQUENCE [LARGE SCALE GENOMIC DNA]</scope>
    <source>
        <strain evidence="13">CCUG 45958</strain>
    </source>
</reference>
<dbReference type="PROSITE" id="PS50846">
    <property type="entry name" value="HMA_2"/>
    <property type="match status" value="1"/>
</dbReference>
<keyword evidence="10" id="KW-1003">Cell membrane</keyword>
<dbReference type="CDD" id="cd00371">
    <property type="entry name" value="HMA"/>
    <property type="match status" value="1"/>
</dbReference>
<dbReference type="InterPro" id="IPR023214">
    <property type="entry name" value="HAD_sf"/>
</dbReference>
<dbReference type="RefSeq" id="WP_062253428.1">
    <property type="nucleotide sequence ID" value="NZ_CP014229.1"/>
</dbReference>
<dbReference type="InterPro" id="IPR006121">
    <property type="entry name" value="HMA_dom"/>
</dbReference>
<dbReference type="EMBL" id="CP014229">
    <property type="protein sequence ID" value="AMD90710.1"/>
    <property type="molecule type" value="Genomic_DNA"/>
</dbReference>
<feature type="transmembrane region" description="Helical" evidence="10">
    <location>
        <begin position="215"/>
        <end position="233"/>
    </location>
</feature>
<gene>
    <name evidence="12" type="ORF">AXF13_11570</name>
</gene>
<dbReference type="PANTHER" id="PTHR43520:SF8">
    <property type="entry name" value="P-TYPE CU(+) TRANSPORTER"/>
    <property type="match status" value="1"/>
</dbReference>
<dbReference type="SUPFAM" id="SSF55008">
    <property type="entry name" value="HMA, heavy metal-associated domain"/>
    <property type="match status" value="1"/>
</dbReference>
<feature type="transmembrane region" description="Helical" evidence="10">
    <location>
        <begin position="146"/>
        <end position="162"/>
    </location>
</feature>
<feature type="transmembrane region" description="Helical" evidence="10">
    <location>
        <begin position="734"/>
        <end position="756"/>
    </location>
</feature>
<dbReference type="GO" id="GO:0016887">
    <property type="term" value="F:ATP hydrolysis activity"/>
    <property type="evidence" value="ECO:0007669"/>
    <property type="project" value="InterPro"/>
</dbReference>
<dbReference type="InterPro" id="IPR027256">
    <property type="entry name" value="P-typ_ATPase_IB"/>
</dbReference>
<dbReference type="InterPro" id="IPR018303">
    <property type="entry name" value="ATPase_P-typ_P_site"/>
</dbReference>
<dbReference type="Pfam" id="PF00702">
    <property type="entry name" value="Hydrolase"/>
    <property type="match status" value="1"/>
</dbReference>
<dbReference type="PRINTS" id="PR00943">
    <property type="entry name" value="CUATPASE"/>
</dbReference>
<dbReference type="GO" id="GO:0055070">
    <property type="term" value="P:copper ion homeostasis"/>
    <property type="evidence" value="ECO:0007669"/>
    <property type="project" value="TreeGrafter"/>
</dbReference>
<evidence type="ECO:0000256" key="3">
    <source>
        <dbReference type="ARBA" id="ARBA00022692"/>
    </source>
</evidence>
<dbReference type="SUPFAM" id="SSF81665">
    <property type="entry name" value="Calcium ATPase, transmembrane domain M"/>
    <property type="match status" value="1"/>
</dbReference>
<dbReference type="Pfam" id="PF00403">
    <property type="entry name" value="HMA"/>
    <property type="match status" value="1"/>
</dbReference>
<dbReference type="NCBIfam" id="TIGR01511">
    <property type="entry name" value="ATPase-IB1_Cu"/>
    <property type="match status" value="1"/>
</dbReference>
<evidence type="ECO:0000256" key="2">
    <source>
        <dbReference type="ARBA" id="ARBA00006024"/>
    </source>
</evidence>
<dbReference type="PANTHER" id="PTHR43520">
    <property type="entry name" value="ATP7, ISOFORM B"/>
    <property type="match status" value="1"/>
</dbReference>
<dbReference type="NCBIfam" id="TIGR01494">
    <property type="entry name" value="ATPase_P-type"/>
    <property type="match status" value="2"/>
</dbReference>
<dbReference type="Proteomes" id="UP000069241">
    <property type="component" value="Chromosome"/>
</dbReference>
<dbReference type="InterPro" id="IPR001757">
    <property type="entry name" value="P_typ_ATPase"/>
</dbReference>
<keyword evidence="9 10" id="KW-0472">Membrane</keyword>
<dbReference type="NCBIfam" id="TIGR01525">
    <property type="entry name" value="ATPase-IB_hvy"/>
    <property type="match status" value="1"/>
</dbReference>
<dbReference type="InterPro" id="IPR059000">
    <property type="entry name" value="ATPase_P-type_domA"/>
</dbReference>
<dbReference type="InterPro" id="IPR036412">
    <property type="entry name" value="HAD-like_sf"/>
</dbReference>
<dbReference type="SUPFAM" id="SSF56784">
    <property type="entry name" value="HAD-like"/>
    <property type="match status" value="1"/>
</dbReference>
<name>A0A120KMA0_9BACT</name>
<evidence type="ECO:0000256" key="10">
    <source>
        <dbReference type="RuleBase" id="RU362081"/>
    </source>
</evidence>
<evidence type="ECO:0000256" key="4">
    <source>
        <dbReference type="ARBA" id="ARBA00022723"/>
    </source>
</evidence>
<keyword evidence="5 10" id="KW-0547">Nucleotide-binding</keyword>
<dbReference type="SFLD" id="SFLDS00003">
    <property type="entry name" value="Haloacid_Dehalogenase"/>
    <property type="match status" value="1"/>
</dbReference>
<evidence type="ECO:0000313" key="12">
    <source>
        <dbReference type="EMBL" id="AMD90710.1"/>
    </source>
</evidence>
<dbReference type="Pfam" id="PF00122">
    <property type="entry name" value="E1-E2_ATPase"/>
    <property type="match status" value="1"/>
</dbReference>
<evidence type="ECO:0000256" key="6">
    <source>
        <dbReference type="ARBA" id="ARBA00022840"/>
    </source>
</evidence>
<dbReference type="InterPro" id="IPR008250">
    <property type="entry name" value="ATPase_P-typ_transduc_dom_A_sf"/>
</dbReference>
<dbReference type="GO" id="GO:0043682">
    <property type="term" value="F:P-type divalent copper transporter activity"/>
    <property type="evidence" value="ECO:0007669"/>
    <property type="project" value="TreeGrafter"/>
</dbReference>
<dbReference type="Gene3D" id="3.30.70.100">
    <property type="match status" value="1"/>
</dbReference>
<accession>A0A120KMA0</accession>
<organism evidence="12 13">
    <name type="scientific">Desulfovibrio fairfieldensis</name>
    <dbReference type="NCBI Taxonomy" id="44742"/>
    <lineage>
        <taxon>Bacteria</taxon>
        <taxon>Pseudomonadati</taxon>
        <taxon>Thermodesulfobacteriota</taxon>
        <taxon>Desulfovibrionia</taxon>
        <taxon>Desulfovibrionales</taxon>
        <taxon>Desulfovibrionaceae</taxon>
        <taxon>Desulfovibrio</taxon>
    </lineage>
</organism>
<feature type="transmembrane region" description="Helical" evidence="10">
    <location>
        <begin position="111"/>
        <end position="134"/>
    </location>
</feature>
<feature type="transmembrane region" description="Helical" evidence="10">
    <location>
        <begin position="399"/>
        <end position="421"/>
    </location>
</feature>
<dbReference type="PRINTS" id="PR00119">
    <property type="entry name" value="CATATPASE"/>
</dbReference>
<keyword evidence="4 10" id="KW-0479">Metal-binding</keyword>
<comment type="similarity">
    <text evidence="2 10">Belongs to the cation transport ATPase (P-type) (TC 3.A.3) family. Type IB subfamily.</text>
</comment>
<dbReference type="SFLD" id="SFLDF00027">
    <property type="entry name" value="p-type_atpase"/>
    <property type="match status" value="1"/>
</dbReference>
<keyword evidence="8 10" id="KW-1133">Transmembrane helix</keyword>
<dbReference type="PROSITE" id="PS00154">
    <property type="entry name" value="ATPASE_E1_E2"/>
    <property type="match status" value="1"/>
</dbReference>
<evidence type="ECO:0000256" key="1">
    <source>
        <dbReference type="ARBA" id="ARBA00004127"/>
    </source>
</evidence>
<dbReference type="InterPro" id="IPR036163">
    <property type="entry name" value="HMA_dom_sf"/>
</dbReference>
<dbReference type="GO" id="GO:0005524">
    <property type="term" value="F:ATP binding"/>
    <property type="evidence" value="ECO:0007669"/>
    <property type="project" value="UniProtKB-UniRule"/>
</dbReference>
<keyword evidence="7" id="KW-1278">Translocase</keyword>
<feature type="transmembrane region" description="Helical" evidence="10">
    <location>
        <begin position="371"/>
        <end position="393"/>
    </location>
</feature>
<feature type="transmembrane region" description="Helical" evidence="10">
    <location>
        <begin position="183"/>
        <end position="203"/>
    </location>
</feature>
<protein>
    <submittedName>
        <fullName evidence="12">ATPase</fullName>
    </submittedName>
</protein>
<keyword evidence="13" id="KW-1185">Reference proteome</keyword>
<dbReference type="GO" id="GO:0005886">
    <property type="term" value="C:plasma membrane"/>
    <property type="evidence" value="ECO:0007669"/>
    <property type="project" value="UniProtKB-SubCell"/>
</dbReference>
<dbReference type="Gene3D" id="3.40.50.1000">
    <property type="entry name" value="HAD superfamily/HAD-like"/>
    <property type="match status" value="1"/>
</dbReference>
<evidence type="ECO:0000313" key="13">
    <source>
        <dbReference type="Proteomes" id="UP000069241"/>
    </source>
</evidence>
<evidence type="ECO:0000259" key="11">
    <source>
        <dbReference type="PROSITE" id="PS50846"/>
    </source>
</evidence>
<dbReference type="FunFam" id="2.70.150.10:FF:000002">
    <property type="entry name" value="Copper-transporting ATPase 1, putative"/>
    <property type="match status" value="1"/>
</dbReference>
<dbReference type="InterPro" id="IPR044492">
    <property type="entry name" value="P_typ_ATPase_HD_dom"/>
</dbReference>
<dbReference type="STRING" id="44742.AXF13_11570"/>
<evidence type="ECO:0000256" key="8">
    <source>
        <dbReference type="ARBA" id="ARBA00022989"/>
    </source>
</evidence>
<dbReference type="InterPro" id="IPR017969">
    <property type="entry name" value="Heavy-metal-associated_CS"/>
</dbReference>
<dbReference type="GO" id="GO:0005507">
    <property type="term" value="F:copper ion binding"/>
    <property type="evidence" value="ECO:0007669"/>
    <property type="project" value="TreeGrafter"/>
</dbReference>
<dbReference type="KEGG" id="dfi:AXF13_11570"/>
<keyword evidence="6 10" id="KW-0067">ATP-binding</keyword>
<dbReference type="Gene3D" id="3.40.1110.10">
    <property type="entry name" value="Calcium-transporting ATPase, cytoplasmic domain N"/>
    <property type="match status" value="1"/>
</dbReference>
<comment type="subcellular location">
    <subcellularLocation>
        <location evidence="10">Cell membrane</location>
    </subcellularLocation>
    <subcellularLocation>
        <location evidence="1">Endomembrane system</location>
        <topology evidence="1">Multi-pass membrane protein</topology>
    </subcellularLocation>
</comment>
<dbReference type="PROSITE" id="PS01047">
    <property type="entry name" value="HMA_1"/>
    <property type="match status" value="1"/>
</dbReference>
<dbReference type="CDD" id="cd02094">
    <property type="entry name" value="P-type_ATPase_Cu-like"/>
    <property type="match status" value="1"/>
</dbReference>
<feature type="transmembrane region" description="Helical" evidence="10">
    <location>
        <begin position="762"/>
        <end position="781"/>
    </location>
</feature>
<dbReference type="SFLD" id="SFLDG00002">
    <property type="entry name" value="C1.7:_P-type_atpase_like"/>
    <property type="match status" value="1"/>
</dbReference>
<dbReference type="Gene3D" id="2.70.150.10">
    <property type="entry name" value="Calcium-transporting ATPase, cytoplasmic transduction domain A"/>
    <property type="match status" value="1"/>
</dbReference>
<sequence length="790" mass="82516">MGTEKETKDSNEACQLGFDIGGMHCAACSSRIERVVGQLDGVDKVSVNLATAKAKVWAKPGDEDEVRREVMERVAKLGFSATPSKDEDASAQYEAAKAKALEDRRQRLGRLWPMLGFTVPLLIVSMGHMMGLSLPSWLEPHSSPRAFMLVQLLLTLPVVWLGRHFYIEGTAALLHKSPTMDSLVAVGTGAAFLYSLVNTVLGLLGHDPVMRAMNLYYESCAVLLTMIEFGQFLEATARRKAGDAMGALMSLTPETALRLDPEDEAVPPEDVPVSALKAGDRLLIRPGSRVPVDGVVLTGKSAVDLSLLTGESIPVPVGPEDKLVAGSVNGEGSLTMRAEAVGQDTRLARIIRLVREAQGSKAPIARLADRVSFYFVPAVMAFALLAALAWLVFSSEPVTTPLSVFVAVLVMACPCAMGLATPMSIMVGTGRGAQLGVLIKNGAALEQAGRITTLAVDKTGTLTTGKPVLTGISVLAADGSATDGVVDGLAEKDLLTLAAALEARSEHPLALALINAGRDRGCPPCPVDDVDVSPGLGIAGTVGLNNQKYVVAVGNRAFMKERGLEVPETAGAQLAALAEAGQTPLLLSVGTGTDARLAGILALADALRPESPAVVARLHEMGVRVVMLTGDNERTARAVAREAGVDEVAAGLLPAEKADYVRRLQSEGQVVGMVGDGINDAPALALADVGMAVGTGVDVSAEAGDIVLMRGGMEAVLTALSLSRATMRNIRENLGWAFGYNILGLPVAAGLLHIFGGPMLSPMLAGTAMALSSVSVVTNALRLRFFKIAP</sequence>
<dbReference type="InterPro" id="IPR023299">
    <property type="entry name" value="ATPase_P-typ_cyto_dom_N"/>
</dbReference>
<dbReference type="InterPro" id="IPR023298">
    <property type="entry name" value="ATPase_P-typ_TM_dom_sf"/>
</dbReference>
<evidence type="ECO:0000256" key="9">
    <source>
        <dbReference type="ARBA" id="ARBA00023136"/>
    </source>
</evidence>
<evidence type="ECO:0000256" key="7">
    <source>
        <dbReference type="ARBA" id="ARBA00022967"/>
    </source>
</evidence>
<proteinExistence type="inferred from homology"/>
<dbReference type="GO" id="GO:0012505">
    <property type="term" value="C:endomembrane system"/>
    <property type="evidence" value="ECO:0007669"/>
    <property type="project" value="UniProtKB-SubCell"/>
</dbReference>
<dbReference type="AlphaFoldDB" id="A0A120KMA0"/>
<feature type="domain" description="HMA" evidence="11">
    <location>
        <begin position="14"/>
        <end position="82"/>
    </location>
</feature>